<dbReference type="PANTHER" id="PTHR30349">
    <property type="entry name" value="PHAGE INTEGRASE-RELATED"/>
    <property type="match status" value="1"/>
</dbReference>
<feature type="domain" description="Tyr recombinase" evidence="6">
    <location>
        <begin position="434"/>
        <end position="619"/>
    </location>
</feature>
<evidence type="ECO:0000313" key="8">
    <source>
        <dbReference type="EMBL" id="EME67304.1"/>
    </source>
</evidence>
<feature type="region of interest" description="Disordered" evidence="5">
    <location>
        <begin position="260"/>
        <end position="280"/>
    </location>
</feature>
<dbReference type="Pfam" id="PF00589">
    <property type="entry name" value="Phage_integrase"/>
    <property type="match status" value="2"/>
</dbReference>
<dbReference type="InterPro" id="IPR010998">
    <property type="entry name" value="Integrase_recombinase_N"/>
</dbReference>
<dbReference type="SUPFAM" id="SSF56349">
    <property type="entry name" value="DNA breaking-rejoining enzymes"/>
    <property type="match status" value="2"/>
</dbReference>
<evidence type="ECO:0000256" key="3">
    <source>
        <dbReference type="ARBA" id="ARBA00023172"/>
    </source>
</evidence>
<feature type="compositionally biased region" description="Polar residues" evidence="5">
    <location>
        <begin position="261"/>
        <end position="273"/>
    </location>
</feature>
<dbReference type="GO" id="GO:0015074">
    <property type="term" value="P:DNA integration"/>
    <property type="evidence" value="ECO:0007669"/>
    <property type="project" value="UniProtKB-KW"/>
</dbReference>
<dbReference type="EMBL" id="AOEX01000010">
    <property type="protein sequence ID" value="EME67304.1"/>
    <property type="molecule type" value="Genomic_DNA"/>
</dbReference>
<evidence type="ECO:0000259" key="6">
    <source>
        <dbReference type="PROSITE" id="PS51898"/>
    </source>
</evidence>
<dbReference type="InterPro" id="IPR002104">
    <property type="entry name" value="Integrase_catalytic"/>
</dbReference>
<comment type="caution">
    <text evidence="8">The sequence shown here is derived from an EMBL/GenBank/DDBJ whole genome shotgun (WGS) entry which is preliminary data.</text>
</comment>
<dbReference type="PROSITE" id="PS51900">
    <property type="entry name" value="CB"/>
    <property type="match status" value="1"/>
</dbReference>
<dbReference type="PATRIC" id="fig|1278076.4.peg.153"/>
<dbReference type="AlphaFoldDB" id="M3A4A0"/>
<dbReference type="GO" id="GO:0006310">
    <property type="term" value="P:DNA recombination"/>
    <property type="evidence" value="ECO:0007669"/>
    <property type="project" value="UniProtKB-KW"/>
</dbReference>
<dbReference type="Gene3D" id="1.10.443.10">
    <property type="entry name" value="Intergrase catalytic core"/>
    <property type="match status" value="2"/>
</dbReference>
<dbReference type="Pfam" id="PF02899">
    <property type="entry name" value="Phage_int_SAM_1"/>
    <property type="match status" value="1"/>
</dbReference>
<reference evidence="8 9" key="1">
    <citation type="journal article" date="2013" name="Genome Announc.">
        <title>Draft Genome Sequence of Rhodococcus ruber Strain BKS 20-38.</title>
        <authorList>
            <person name="Bala M."/>
            <person name="Kumar S."/>
            <person name="Raghava G.P."/>
            <person name="Mayilraj S."/>
        </authorList>
    </citation>
    <scope>NUCLEOTIDE SEQUENCE [LARGE SCALE GENOMIC DNA]</scope>
    <source>
        <strain evidence="8 9">BKS 20-38</strain>
    </source>
</reference>
<dbReference type="PROSITE" id="PS51898">
    <property type="entry name" value="TYR_RECOMBINASE"/>
    <property type="match status" value="2"/>
</dbReference>
<dbReference type="GO" id="GO:0003677">
    <property type="term" value="F:DNA binding"/>
    <property type="evidence" value="ECO:0007669"/>
    <property type="project" value="UniProtKB-UniRule"/>
</dbReference>
<dbReference type="PANTHER" id="PTHR30349:SF81">
    <property type="entry name" value="TYROSINE RECOMBINASE XERC"/>
    <property type="match status" value="1"/>
</dbReference>
<name>M3A4A0_9NOCA</name>
<evidence type="ECO:0000256" key="4">
    <source>
        <dbReference type="PROSITE-ProRule" id="PRU01248"/>
    </source>
</evidence>
<dbReference type="Gene3D" id="1.10.150.130">
    <property type="match status" value="1"/>
</dbReference>
<keyword evidence="2 4" id="KW-0238">DNA-binding</keyword>
<protein>
    <submittedName>
        <fullName evidence="8">Integrase family protein</fullName>
    </submittedName>
</protein>
<dbReference type="Proteomes" id="UP000011731">
    <property type="component" value="Unassembled WGS sequence"/>
</dbReference>
<dbReference type="InterPro" id="IPR050090">
    <property type="entry name" value="Tyrosine_recombinase_XerCD"/>
</dbReference>
<dbReference type="InterPro" id="IPR011010">
    <property type="entry name" value="DNA_brk_join_enz"/>
</dbReference>
<evidence type="ECO:0000259" key="7">
    <source>
        <dbReference type="PROSITE" id="PS51900"/>
    </source>
</evidence>
<proteinExistence type="predicted"/>
<keyword evidence="1" id="KW-0229">DNA integration</keyword>
<organism evidence="8 9">
    <name type="scientific">Rhodococcus ruber BKS 20-38</name>
    <dbReference type="NCBI Taxonomy" id="1278076"/>
    <lineage>
        <taxon>Bacteria</taxon>
        <taxon>Bacillati</taxon>
        <taxon>Actinomycetota</taxon>
        <taxon>Actinomycetes</taxon>
        <taxon>Mycobacteriales</taxon>
        <taxon>Nocardiaceae</taxon>
        <taxon>Rhodococcus</taxon>
    </lineage>
</organism>
<keyword evidence="9" id="KW-1185">Reference proteome</keyword>
<evidence type="ECO:0000256" key="5">
    <source>
        <dbReference type="SAM" id="MobiDB-lite"/>
    </source>
</evidence>
<feature type="domain" description="Core-binding (CB)" evidence="7">
    <location>
        <begin position="317"/>
        <end position="410"/>
    </location>
</feature>
<gene>
    <name evidence="8" type="ORF">G352_00757</name>
</gene>
<dbReference type="RefSeq" id="WP_003934230.1">
    <property type="nucleotide sequence ID" value="NZ_AOEX01000010.1"/>
</dbReference>
<evidence type="ECO:0000256" key="1">
    <source>
        <dbReference type="ARBA" id="ARBA00022908"/>
    </source>
</evidence>
<accession>M3A4A0</accession>
<evidence type="ECO:0000313" key="9">
    <source>
        <dbReference type="Proteomes" id="UP000011731"/>
    </source>
</evidence>
<evidence type="ECO:0000256" key="2">
    <source>
        <dbReference type="ARBA" id="ARBA00023125"/>
    </source>
</evidence>
<feature type="domain" description="Tyr recombinase" evidence="6">
    <location>
        <begin position="107"/>
        <end position="225"/>
    </location>
</feature>
<dbReference type="InterPro" id="IPR004107">
    <property type="entry name" value="Integrase_SAM-like_N"/>
</dbReference>
<dbReference type="InterPro" id="IPR013762">
    <property type="entry name" value="Integrase-like_cat_sf"/>
</dbReference>
<dbReference type="InterPro" id="IPR044068">
    <property type="entry name" value="CB"/>
</dbReference>
<sequence>MADRRPVMSGLRASAESYLAMRRTLGFTLTTQGRTLMRFVDYCEAHRTDHITTDIAVAWATDTPHSSDEVYWSRRLMVVRIFARHVQALDPATEVPPPDVLPHHKRRRTPFLYSPQQIGALLDAADALAPALRAATWRTLLGLLAVTGMWKSEACRLDREHVDLDAATVVVADSKFGKSRRLFLHPSTVAALRDYTLRRDELLPNPSSNGFFVSTRGTRLDIRNITPPSPHYWTRPGSPPCRDGAVRACTTCGIPSRSPPCRTSTATAATSNPGFRCSRPGSDTSIRNRVLVSRIRPGIAGVGGIPARRGFRGVGMSPLAPILQGFFTDKLLRQRQAGPNTIASYRDTCRLLLGFASEKTGRPPSHLDIAEVNVELVTAFLTHLESERANTVATRNARLAAIRSLFRYAALHAPEHAEQIGQVLAIPPKRCDRPLVGFLTPGEIDALLAAPDRSTGLGRRDHALLLLACQTGLRLSELTGLTIGDVELGTGAHVRCHDKGRKDRATPLTKQTVATLWVWLTERGGGSGDPLFATRVGRRLSPDAVEKLVAKHAARAAENCPTLTGKKITPHTLRHSAAMALLHAGVDTSVIALWLGHEDPGSTQAYLHADMTIKEQALARVQPHQASPGRYRAPDALLAFLDGL</sequence>
<keyword evidence="3" id="KW-0233">DNA recombination</keyword>